<dbReference type="InterPro" id="IPR027428">
    <property type="entry name" value="TOM1L1_GAT_dom"/>
</dbReference>
<dbReference type="InterPro" id="IPR038425">
    <property type="entry name" value="GAT_sf"/>
</dbReference>
<dbReference type="InterPro" id="IPR004152">
    <property type="entry name" value="GAT_dom"/>
</dbReference>
<evidence type="ECO:0000313" key="10">
    <source>
        <dbReference type="RefSeq" id="XP_030064228.1"/>
    </source>
</evidence>
<feature type="compositionally biased region" description="Low complexity" evidence="5">
    <location>
        <begin position="173"/>
        <end position="182"/>
    </location>
</feature>
<reference evidence="9 10" key="1">
    <citation type="submission" date="2025-04" db="UniProtKB">
        <authorList>
            <consortium name="RefSeq"/>
        </authorList>
    </citation>
    <scope>IDENTIFICATION</scope>
</reference>
<dbReference type="InterPro" id="IPR008942">
    <property type="entry name" value="ENTH_VHS"/>
</dbReference>
<dbReference type="Gene3D" id="1.20.58.160">
    <property type="match status" value="1"/>
</dbReference>
<evidence type="ECO:0000313" key="8">
    <source>
        <dbReference type="Proteomes" id="UP000515156"/>
    </source>
</evidence>
<feature type="domain" description="VHS" evidence="6">
    <location>
        <begin position="24"/>
        <end position="156"/>
    </location>
</feature>
<evidence type="ECO:0000256" key="1">
    <source>
        <dbReference type="ARBA" id="ARBA00007708"/>
    </source>
</evidence>
<dbReference type="OrthoDB" id="2018246at2759"/>
<keyword evidence="8" id="KW-1185">Reference proteome</keyword>
<keyword evidence="3 4" id="KW-0653">Protein transport</keyword>
<protein>
    <submittedName>
        <fullName evidence="9 10">TOM1-like protein 1 isoform X1</fullName>
    </submittedName>
</protein>
<dbReference type="GO" id="GO:0005768">
    <property type="term" value="C:endosome"/>
    <property type="evidence" value="ECO:0007669"/>
    <property type="project" value="TreeGrafter"/>
</dbReference>
<evidence type="ECO:0000256" key="3">
    <source>
        <dbReference type="ARBA" id="ARBA00022927"/>
    </source>
</evidence>
<evidence type="ECO:0000259" key="7">
    <source>
        <dbReference type="PROSITE" id="PS50909"/>
    </source>
</evidence>
<dbReference type="KEGG" id="muo:115473427"/>
<evidence type="ECO:0000256" key="2">
    <source>
        <dbReference type="ARBA" id="ARBA00022448"/>
    </source>
</evidence>
<feature type="region of interest" description="Disordered" evidence="5">
    <location>
        <begin position="159"/>
        <end position="182"/>
    </location>
</feature>
<name>A0A6P7Y9S8_9AMPH</name>
<dbReference type="GeneID" id="115473427"/>
<dbReference type="InterPro" id="IPR002014">
    <property type="entry name" value="VHS_dom"/>
</dbReference>
<evidence type="ECO:0000259" key="6">
    <source>
        <dbReference type="PROSITE" id="PS50179"/>
    </source>
</evidence>
<accession>A0A6P7Y9S8</accession>
<dbReference type="PANTHER" id="PTHR13856">
    <property type="entry name" value="VHS DOMAIN CONTAINING PROTEIN FAMILY"/>
    <property type="match status" value="1"/>
</dbReference>
<evidence type="ECO:0000256" key="4">
    <source>
        <dbReference type="PIRNR" id="PIRNR036948"/>
    </source>
</evidence>
<dbReference type="GO" id="GO:0007165">
    <property type="term" value="P:signal transduction"/>
    <property type="evidence" value="ECO:0007669"/>
    <property type="project" value="TreeGrafter"/>
</dbReference>
<dbReference type="PROSITE" id="PS50909">
    <property type="entry name" value="GAT"/>
    <property type="match status" value="1"/>
</dbReference>
<comment type="similarity">
    <text evidence="1 4">Belongs to the TOM1 family.</text>
</comment>
<dbReference type="Pfam" id="PF00790">
    <property type="entry name" value="VHS"/>
    <property type="match status" value="1"/>
</dbReference>
<keyword evidence="2 4" id="KW-0813">Transport</keyword>
<sequence>MAAAFGKNSKDPFSTPVGHLIEKNTLGTNHSEDWGQFLNICDIINTTEDGPKDAARALKKRISKNYNQKELKFSLSLLEMCMQNCRPSFLSLIVKKDFCKDVLVKLLNPKYNLTSHMQSRILHFIMTWSQGLGGSVDVSDVKEVYLDLIKKGVQFPSAQANTRTDMEEHESSHQATSVSSVNSSLELSPKGATVLLAPEQIAKLYSELDMVKMNVTVMSAILLENVPGSEKPEDMDLLQKLHKTCREMQERITELLVEVQNDDIIGELVQVNDDLNNAFLRYERFSRNRIRIAEESTWKEKPAQNHNTPSAPASDLIDLSYRPSVFRADVPSAGHERLTTGSETPAVNTLFSPNSEQMNASGPGTANPFLYPQLNLLTIGDTSSTLFTTDRHNGPSAPSDPQYDNIFSALPPRPLLPTVQPLHPTVLLQHEQANSASATTYKNVAKDSPSPPNYYEVIEFDPLANSNKTEVIYEDIDSFLTKPESKMQSQC</sequence>
<dbReference type="GO" id="GO:0043130">
    <property type="term" value="F:ubiquitin binding"/>
    <property type="evidence" value="ECO:0007669"/>
    <property type="project" value="InterPro"/>
</dbReference>
<dbReference type="GO" id="GO:0015031">
    <property type="term" value="P:protein transport"/>
    <property type="evidence" value="ECO:0007669"/>
    <property type="project" value="UniProtKB-UniRule"/>
</dbReference>
<dbReference type="InterPro" id="IPR014645">
    <property type="entry name" value="TOM1"/>
</dbReference>
<dbReference type="SUPFAM" id="SSF48464">
    <property type="entry name" value="ENTH/VHS domain"/>
    <property type="match status" value="1"/>
</dbReference>
<dbReference type="SUPFAM" id="SSF89009">
    <property type="entry name" value="GAT-like domain"/>
    <property type="match status" value="1"/>
</dbReference>
<dbReference type="GO" id="GO:0030276">
    <property type="term" value="F:clathrin binding"/>
    <property type="evidence" value="ECO:0007669"/>
    <property type="project" value="TreeGrafter"/>
</dbReference>
<dbReference type="CDD" id="cd14237">
    <property type="entry name" value="GAT_TM1L1"/>
    <property type="match status" value="1"/>
</dbReference>
<dbReference type="PROSITE" id="PS50179">
    <property type="entry name" value="VHS"/>
    <property type="match status" value="1"/>
</dbReference>
<dbReference type="Proteomes" id="UP000515156">
    <property type="component" value="Chromosome 6"/>
</dbReference>
<dbReference type="PANTHER" id="PTHR13856:SF28">
    <property type="entry name" value="TOM1-LIKE PROTEIN 1"/>
    <property type="match status" value="1"/>
</dbReference>
<dbReference type="GO" id="GO:0016020">
    <property type="term" value="C:membrane"/>
    <property type="evidence" value="ECO:0007669"/>
    <property type="project" value="TreeGrafter"/>
</dbReference>
<organism evidence="8 9">
    <name type="scientific">Microcaecilia unicolor</name>
    <dbReference type="NCBI Taxonomy" id="1415580"/>
    <lineage>
        <taxon>Eukaryota</taxon>
        <taxon>Metazoa</taxon>
        <taxon>Chordata</taxon>
        <taxon>Craniata</taxon>
        <taxon>Vertebrata</taxon>
        <taxon>Euteleostomi</taxon>
        <taxon>Amphibia</taxon>
        <taxon>Gymnophiona</taxon>
        <taxon>Siphonopidae</taxon>
        <taxon>Microcaecilia</taxon>
    </lineage>
</organism>
<dbReference type="AlphaFoldDB" id="A0A6P7Y9S8"/>
<evidence type="ECO:0000256" key="5">
    <source>
        <dbReference type="SAM" id="MobiDB-lite"/>
    </source>
</evidence>
<dbReference type="GO" id="GO:0035091">
    <property type="term" value="F:phosphatidylinositol binding"/>
    <property type="evidence" value="ECO:0007669"/>
    <property type="project" value="InterPro"/>
</dbReference>
<dbReference type="RefSeq" id="XP_030064227.1">
    <property type="nucleotide sequence ID" value="XM_030208367.1"/>
</dbReference>
<proteinExistence type="inferred from homology"/>
<dbReference type="Gene3D" id="1.25.40.90">
    <property type="match status" value="1"/>
</dbReference>
<gene>
    <name evidence="9 10" type="primary">TOM1L1</name>
</gene>
<dbReference type="SMART" id="SM00288">
    <property type="entry name" value="VHS"/>
    <property type="match status" value="1"/>
</dbReference>
<dbReference type="RefSeq" id="XP_030064228.1">
    <property type="nucleotide sequence ID" value="XM_030208368.1"/>
</dbReference>
<dbReference type="Pfam" id="PF03127">
    <property type="entry name" value="GAT"/>
    <property type="match status" value="1"/>
</dbReference>
<feature type="domain" description="GAT" evidence="7">
    <location>
        <begin position="199"/>
        <end position="287"/>
    </location>
</feature>
<dbReference type="PIRSF" id="PIRSF036948">
    <property type="entry name" value="TOM1"/>
    <property type="match status" value="1"/>
</dbReference>
<dbReference type="CTD" id="10040"/>
<evidence type="ECO:0000313" key="9">
    <source>
        <dbReference type="RefSeq" id="XP_030064227.1"/>
    </source>
</evidence>